<dbReference type="RefSeq" id="XP_001879265.1">
    <property type="nucleotide sequence ID" value="XM_001879230.1"/>
</dbReference>
<dbReference type="SUPFAM" id="SSF50370">
    <property type="entry name" value="Ricin B-like lectins"/>
    <property type="match status" value="1"/>
</dbReference>
<dbReference type="Gene3D" id="2.80.10.50">
    <property type="match status" value="1"/>
</dbReference>
<dbReference type="InterPro" id="IPR035992">
    <property type="entry name" value="Ricin_B-like_lectins"/>
</dbReference>
<dbReference type="KEGG" id="lbc:LACBIDRAFT_318163"/>
<reference evidence="3 4" key="2">
    <citation type="journal article" date="2023" name="Int. J. Biol. Macromol.">
        <title>Atomic crystal structure and sugar specificity of a beta-trefoil lectin domain from the ectomycorrhizal basidiomycete Laccaria bicolor.</title>
        <authorList>
            <person name="Acebron I."/>
            <person name="Campanero-Rhodes M.A."/>
            <person name="Solis D."/>
            <person name="Menendez M."/>
            <person name="Garcia C."/>
            <person name="Lillo M.P."/>
            <person name="Mancheno J.M."/>
        </authorList>
    </citation>
    <scope>X-RAY CRYSTALLOGRAPHY (0.97 ANGSTROMS) OF 1-152</scope>
</reference>
<evidence type="ECO:0000313" key="1">
    <source>
        <dbReference type="EMBL" id="EDR09880.1"/>
    </source>
</evidence>
<dbReference type="PDB" id="8B97">
    <property type="method" value="X-ray"/>
    <property type="resolution" value="0.97 A"/>
    <property type="chains" value="A=1-152"/>
</dbReference>
<gene>
    <name evidence="1" type="ORF">LACBIDRAFT_318163</name>
</gene>
<accession>B0D650</accession>
<evidence type="ECO:0000313" key="2">
    <source>
        <dbReference type="Proteomes" id="UP000001194"/>
    </source>
</evidence>
<dbReference type="PDB" id="8B8F">
    <property type="method" value="X-ray"/>
    <property type="resolution" value="1.00 A"/>
    <property type="chains" value="A=1-152"/>
</dbReference>
<dbReference type="AlphaFoldDB" id="B0D650"/>
<dbReference type="EMBL" id="DS547098">
    <property type="protein sequence ID" value="EDR09880.1"/>
    <property type="molecule type" value="Genomic_DNA"/>
</dbReference>
<dbReference type="OrthoDB" id="4948898at2759"/>
<protein>
    <submittedName>
        <fullName evidence="1">Predicted protein</fullName>
    </submittedName>
</protein>
<dbReference type="SMR" id="B0D650"/>
<keyword evidence="2" id="KW-1185">Reference proteome</keyword>
<dbReference type="GeneID" id="6074774"/>
<reference evidence="1 2" key="1">
    <citation type="journal article" date="2008" name="Nature">
        <title>The genome of Laccaria bicolor provides insights into mycorrhizal symbiosis.</title>
        <authorList>
            <person name="Martin F."/>
            <person name="Aerts A."/>
            <person name="Ahren D."/>
            <person name="Brun A."/>
            <person name="Danchin E.G.J."/>
            <person name="Duchaussoy F."/>
            <person name="Gibon J."/>
            <person name="Kohler A."/>
            <person name="Lindquist E."/>
            <person name="Pereda V."/>
            <person name="Salamov A."/>
            <person name="Shapiro H.J."/>
            <person name="Wuyts J."/>
            <person name="Blaudez D."/>
            <person name="Buee M."/>
            <person name="Brokstein P."/>
            <person name="Canbaeck B."/>
            <person name="Cohen D."/>
            <person name="Courty P.E."/>
            <person name="Coutinho P.M."/>
            <person name="Delaruelle C."/>
            <person name="Detter J.C."/>
            <person name="Deveau A."/>
            <person name="DiFazio S."/>
            <person name="Duplessis S."/>
            <person name="Fraissinet-Tachet L."/>
            <person name="Lucic E."/>
            <person name="Frey-Klett P."/>
            <person name="Fourrey C."/>
            <person name="Feussner I."/>
            <person name="Gay G."/>
            <person name="Grimwood J."/>
            <person name="Hoegger P.J."/>
            <person name="Jain P."/>
            <person name="Kilaru S."/>
            <person name="Labbe J."/>
            <person name="Lin Y.C."/>
            <person name="Legue V."/>
            <person name="Le Tacon F."/>
            <person name="Marmeisse R."/>
            <person name="Melayah D."/>
            <person name="Montanini B."/>
            <person name="Muratet M."/>
            <person name="Nehls U."/>
            <person name="Niculita-Hirzel H."/>
            <person name="Oudot-Le Secq M.P."/>
            <person name="Peter M."/>
            <person name="Quesneville H."/>
            <person name="Rajashekar B."/>
            <person name="Reich M."/>
            <person name="Rouhier N."/>
            <person name="Schmutz J."/>
            <person name="Yin T."/>
            <person name="Chalot M."/>
            <person name="Henrissat B."/>
            <person name="Kuees U."/>
            <person name="Lucas S."/>
            <person name="Van de Peer Y."/>
            <person name="Podila G.K."/>
            <person name="Polle A."/>
            <person name="Pukkila P.J."/>
            <person name="Richardson P.M."/>
            <person name="Rouze P."/>
            <person name="Sanders I.R."/>
            <person name="Stajich J.E."/>
            <person name="Tunlid A."/>
            <person name="Tuskan G."/>
            <person name="Grigoriev I.V."/>
        </authorList>
    </citation>
    <scope>NUCLEOTIDE SEQUENCE [LARGE SCALE GENOMIC DNA]</scope>
    <source>
        <strain evidence="2">S238N-H82 / ATCC MYA-4686</strain>
    </source>
</reference>
<dbReference type="UniLectin" id="B0D650"/>
<name>B0D650_LACBS</name>
<dbReference type="HOGENOM" id="CLU_479847_0_0_1"/>
<keyword evidence="3 4" id="KW-0002">3D-structure</keyword>
<proteinExistence type="evidence at protein level"/>
<evidence type="ECO:0007829" key="3">
    <source>
        <dbReference type="PDB" id="8B8F"/>
    </source>
</evidence>
<dbReference type="CDD" id="cd23424">
    <property type="entry name" value="beta-trefoil_Ricin_BEL-like"/>
    <property type="match status" value="1"/>
</dbReference>
<evidence type="ECO:0007829" key="4">
    <source>
        <dbReference type="PDB" id="8B97"/>
    </source>
</evidence>
<dbReference type="Proteomes" id="UP000001194">
    <property type="component" value="Unassembled WGS sequence"/>
</dbReference>
<dbReference type="InParanoid" id="B0D650"/>
<organism evidence="2">
    <name type="scientific">Laccaria bicolor (strain S238N-H82 / ATCC MYA-4686)</name>
    <name type="common">Bicoloured deceiver</name>
    <name type="synonym">Laccaria laccata var. bicolor</name>
    <dbReference type="NCBI Taxonomy" id="486041"/>
    <lineage>
        <taxon>Eukaryota</taxon>
        <taxon>Fungi</taxon>
        <taxon>Dikarya</taxon>
        <taxon>Basidiomycota</taxon>
        <taxon>Agaricomycotina</taxon>
        <taxon>Agaricomycetes</taxon>
        <taxon>Agaricomycetidae</taxon>
        <taxon>Agaricales</taxon>
        <taxon>Agaricineae</taxon>
        <taxon>Hydnangiaceae</taxon>
        <taxon>Laccaria</taxon>
    </lineage>
</organism>
<sequence length="568" mass="63303">MSNEYNPPLGIAFRLCGLASDRVLFSRVSPSPEVFHHPKSEVYPDQWFVAIPGSGQNAGCYAIKSKNTGKVLFSRMSPDPRVGHIDGDGKYPDNWFKFEAGSGKYAGYFRLRAVASDTVLVSRTSTGTDTQVINYPATSAKYDDQYFTILFDKDQLSTKGQSNLGGLQYARPRITTLDASRLPTPPGGWKFANLVNPSKPDSNLSHYPVLLFGSYTYTALSSAKDDNRMKIVAWDRNRNLVKELEKPGARYLWNITFNAGNQTVTFTGQSNQSIQATLDELVVRPAVVYLPSSSGPILPYTLTYAAADPSRFPVIKNGPYSFWPASFKDGRKSFCIAVADRDNLVQKLIECPGGKVIRDVQVNDAQRTIGLIGQDGSKATFNYDIALTCFYDFWLLVVGPGLIAGAAASGLDRPYIPRYKLSALERASLVGYSKFPCGPFDNTGRREDIFDSPFPRYQELPYSAAVVESGWSRIVDSTLISTKNPSISRNTFFVTSSRISTNTCDNRQSWPYPLQLPTHLILCPLTIRPFEILSCAPHQLDQHIPGKVFWTLCLFSFFMRSDRCYWCL</sequence>